<feature type="transmembrane region" description="Helical" evidence="1">
    <location>
        <begin position="147"/>
        <end position="164"/>
    </location>
</feature>
<keyword evidence="3" id="KW-1185">Reference proteome</keyword>
<proteinExistence type="predicted"/>
<organism evidence="2 3">
    <name type="scientific">Gemmata algarum</name>
    <dbReference type="NCBI Taxonomy" id="2975278"/>
    <lineage>
        <taxon>Bacteria</taxon>
        <taxon>Pseudomonadati</taxon>
        <taxon>Planctomycetota</taxon>
        <taxon>Planctomycetia</taxon>
        <taxon>Gemmatales</taxon>
        <taxon>Gemmataceae</taxon>
        <taxon>Gemmata</taxon>
    </lineage>
</organism>
<reference evidence="3" key="1">
    <citation type="journal article" date="2023" name="Mar. Drugs">
        <title>Gemmata algarum, a Novel Planctomycete Isolated from an Algal Mat, Displays Antimicrobial Activity.</title>
        <authorList>
            <person name="Kumar G."/>
            <person name="Kallscheuer N."/>
            <person name="Kashif M."/>
            <person name="Ahamad S."/>
            <person name="Jagadeeshwari U."/>
            <person name="Pannikurungottu S."/>
            <person name="Haufschild T."/>
            <person name="Kabuu M."/>
            <person name="Sasikala C."/>
            <person name="Jogler C."/>
            <person name="Ramana C."/>
        </authorList>
    </citation>
    <scope>NUCLEOTIDE SEQUENCE [LARGE SCALE GENOMIC DNA]</scope>
    <source>
        <strain evidence="3">JC673</strain>
    </source>
</reference>
<feature type="transmembrane region" description="Helical" evidence="1">
    <location>
        <begin position="118"/>
        <end position="135"/>
    </location>
</feature>
<dbReference type="Proteomes" id="UP001272242">
    <property type="component" value="Unassembled WGS sequence"/>
</dbReference>
<protein>
    <submittedName>
        <fullName evidence="2">Uncharacterized protein</fullName>
    </submittedName>
</protein>
<feature type="transmembrane region" description="Helical" evidence="1">
    <location>
        <begin position="170"/>
        <end position="188"/>
    </location>
</feature>
<evidence type="ECO:0000313" key="2">
    <source>
        <dbReference type="EMBL" id="MDY3561171.1"/>
    </source>
</evidence>
<evidence type="ECO:0000313" key="3">
    <source>
        <dbReference type="Proteomes" id="UP001272242"/>
    </source>
</evidence>
<feature type="transmembrane region" description="Helical" evidence="1">
    <location>
        <begin position="50"/>
        <end position="69"/>
    </location>
</feature>
<name>A0ABU5F0R6_9BACT</name>
<feature type="transmembrane region" description="Helical" evidence="1">
    <location>
        <begin position="76"/>
        <end position="98"/>
    </location>
</feature>
<evidence type="ECO:0000256" key="1">
    <source>
        <dbReference type="SAM" id="Phobius"/>
    </source>
</evidence>
<keyword evidence="1" id="KW-0812">Transmembrane</keyword>
<keyword evidence="1" id="KW-1133">Transmembrane helix</keyword>
<gene>
    <name evidence="2" type="ORF">R5W23_002432</name>
</gene>
<comment type="caution">
    <text evidence="2">The sequence shown here is derived from an EMBL/GenBank/DDBJ whole genome shotgun (WGS) entry which is preliminary data.</text>
</comment>
<dbReference type="EMBL" id="JAXBLV010000189">
    <property type="protein sequence ID" value="MDY3561171.1"/>
    <property type="molecule type" value="Genomic_DNA"/>
</dbReference>
<accession>A0ABU5F0R6</accession>
<keyword evidence="1" id="KW-0472">Membrane</keyword>
<sequence length="193" mass="21441">MVRARRVQFVSTVTAALALSALFFALFAPALAFLEPPAHDPAHKAIRSSAVRVVLVWCFAWPIALARTVAARLRALWTLGCALLLVHIAVAFHVGHGWSHAAAWEHTRQVGGYGDGVFVNYVFALVWVVDAVWAWGAFGSYLRRPPWLTWAVHGFFLFVIFNAAVVFGGWVSRVVFGVFFVTCGYRIARGYHR</sequence>
<dbReference type="RefSeq" id="WP_320687629.1">
    <property type="nucleotide sequence ID" value="NZ_JAXBLV010000189.1"/>
</dbReference>